<dbReference type="SMART" id="SM00028">
    <property type="entry name" value="TPR"/>
    <property type="match status" value="3"/>
</dbReference>
<accession>A0A410WVB7</accession>
<dbReference type="InterPro" id="IPR019734">
    <property type="entry name" value="TPR_rpt"/>
</dbReference>
<evidence type="ECO:0000256" key="3">
    <source>
        <dbReference type="PROSITE-ProRule" id="PRU00339"/>
    </source>
</evidence>
<dbReference type="PANTHER" id="PTHR44227">
    <property type="match status" value="1"/>
</dbReference>
<dbReference type="GO" id="GO:0035269">
    <property type="term" value="P:protein O-linked glycosylation via mannose"/>
    <property type="evidence" value="ECO:0007669"/>
    <property type="project" value="TreeGrafter"/>
</dbReference>
<dbReference type="Proteomes" id="UP001527202">
    <property type="component" value="Unassembled WGS sequence"/>
</dbReference>
<feature type="repeat" description="TPR" evidence="3">
    <location>
        <begin position="120"/>
        <end position="153"/>
    </location>
</feature>
<protein>
    <submittedName>
        <fullName evidence="5">Tetratricopeptide repeat protein</fullName>
    </submittedName>
</protein>
<dbReference type="InterPro" id="IPR011990">
    <property type="entry name" value="TPR-like_helical_dom_sf"/>
</dbReference>
<dbReference type="Proteomes" id="UP000288943">
    <property type="component" value="Chromosome"/>
</dbReference>
<dbReference type="GO" id="GO:0000030">
    <property type="term" value="F:mannosyltransferase activity"/>
    <property type="evidence" value="ECO:0007669"/>
    <property type="project" value="TreeGrafter"/>
</dbReference>
<dbReference type="PROSITE" id="PS50293">
    <property type="entry name" value="TPR_REGION"/>
    <property type="match status" value="1"/>
</dbReference>
<dbReference type="EMBL" id="JAMDMJ010000001">
    <property type="protein sequence ID" value="MCY9594412.1"/>
    <property type="molecule type" value="Genomic_DNA"/>
</dbReference>
<dbReference type="PROSITE" id="PS50005">
    <property type="entry name" value="TPR"/>
    <property type="match status" value="1"/>
</dbReference>
<dbReference type="PANTHER" id="PTHR44227:SF3">
    <property type="entry name" value="PROTEIN O-MANNOSYL-TRANSFERASE TMTC4"/>
    <property type="match status" value="1"/>
</dbReference>
<evidence type="ECO:0000256" key="1">
    <source>
        <dbReference type="ARBA" id="ARBA00022737"/>
    </source>
</evidence>
<dbReference type="EMBL" id="CP026520">
    <property type="protein sequence ID" value="QAV18338.1"/>
    <property type="molecule type" value="Genomic_DNA"/>
</dbReference>
<evidence type="ECO:0000313" key="6">
    <source>
        <dbReference type="Proteomes" id="UP000288943"/>
    </source>
</evidence>
<evidence type="ECO:0000256" key="2">
    <source>
        <dbReference type="ARBA" id="ARBA00022803"/>
    </source>
</evidence>
<dbReference type="GeneID" id="95375518"/>
<dbReference type="AlphaFoldDB" id="A0A410WVB7"/>
<organism evidence="5 6">
    <name type="scientific">Paenibacillus chitinolyticus</name>
    <dbReference type="NCBI Taxonomy" id="79263"/>
    <lineage>
        <taxon>Bacteria</taxon>
        <taxon>Bacillati</taxon>
        <taxon>Bacillota</taxon>
        <taxon>Bacilli</taxon>
        <taxon>Bacillales</taxon>
        <taxon>Paenibacillaceae</taxon>
        <taxon>Paenibacillus</taxon>
    </lineage>
</organism>
<dbReference type="Gene3D" id="1.25.40.10">
    <property type="entry name" value="Tetratricopeptide repeat domain"/>
    <property type="match status" value="2"/>
</dbReference>
<dbReference type="Pfam" id="PF13432">
    <property type="entry name" value="TPR_16"/>
    <property type="match status" value="2"/>
</dbReference>
<gene>
    <name evidence="4" type="ORF">M5X16_01285</name>
    <name evidence="5" type="ORF">PC41400_11930</name>
</gene>
<keyword evidence="1" id="KW-0677">Repeat</keyword>
<keyword evidence="7" id="KW-1185">Reference proteome</keyword>
<dbReference type="RefSeq" id="WP_042228408.1">
    <property type="nucleotide sequence ID" value="NZ_CP026520.1"/>
</dbReference>
<dbReference type="SUPFAM" id="SSF48452">
    <property type="entry name" value="TPR-like"/>
    <property type="match status" value="1"/>
</dbReference>
<name>A0A410WVB7_9BACL</name>
<dbReference type="OrthoDB" id="2658522at2"/>
<reference evidence="5 6" key="1">
    <citation type="submission" date="2018-01" db="EMBL/GenBank/DDBJ databases">
        <title>The whole genome sequencing and assembly of Paenibacillus chitinolyticus KCCM 41400 strain.</title>
        <authorList>
            <person name="Kim J.-Y."/>
            <person name="Park M.-K."/>
            <person name="Lee Y.-J."/>
            <person name="Yi H."/>
            <person name="Bahn Y.-S."/>
            <person name="Kim J.F."/>
            <person name="Lee D.-W."/>
        </authorList>
    </citation>
    <scope>NUCLEOTIDE SEQUENCE [LARGE SCALE GENOMIC DNA]</scope>
    <source>
        <strain evidence="5 6">KCCM 41400</strain>
    </source>
</reference>
<evidence type="ECO:0000313" key="4">
    <source>
        <dbReference type="EMBL" id="MCY9594412.1"/>
    </source>
</evidence>
<dbReference type="KEGG" id="pchi:PC41400_11930"/>
<proteinExistence type="predicted"/>
<evidence type="ECO:0000313" key="7">
    <source>
        <dbReference type="Proteomes" id="UP001527202"/>
    </source>
</evidence>
<reference evidence="4 7" key="2">
    <citation type="submission" date="2022-05" db="EMBL/GenBank/DDBJ databases">
        <title>Genome Sequencing of Bee-Associated Microbes.</title>
        <authorList>
            <person name="Dunlap C."/>
        </authorList>
    </citation>
    <scope>NUCLEOTIDE SEQUENCE [LARGE SCALE GENOMIC DNA]</scope>
    <source>
        <strain evidence="4 7">NRRL B-23120</strain>
    </source>
</reference>
<dbReference type="InterPro" id="IPR052346">
    <property type="entry name" value="O-mannosyl-transferase_TMTC"/>
</dbReference>
<evidence type="ECO:0000313" key="5">
    <source>
        <dbReference type="EMBL" id="QAV18338.1"/>
    </source>
</evidence>
<sequence length="173" mass="19305">MDGEQEIQKAYEAILNNDFEDAIAWFEKAVLSEPDNASYHYKLSITFARSGKLGKAIDHAVAAYELEPESEAYQYHLTTLKAKVLIAEADKCLDQSREKEQLQTAIGLLKQAAALDPLSAEAYLKLAAAYAEADDYDLAVHAAKEAIRLEPLNKAAAGLLDEYRRKLRQYLKP</sequence>
<keyword evidence="2 3" id="KW-0802">TPR repeat</keyword>
<dbReference type="GO" id="GO:0030968">
    <property type="term" value="P:endoplasmic reticulum unfolded protein response"/>
    <property type="evidence" value="ECO:0007669"/>
    <property type="project" value="TreeGrafter"/>
</dbReference>